<evidence type="ECO:0000256" key="2">
    <source>
        <dbReference type="SAM" id="Phobius"/>
    </source>
</evidence>
<dbReference type="PANTHER" id="PTHR19957">
    <property type="entry name" value="SYNTAXIN"/>
    <property type="match status" value="1"/>
</dbReference>
<dbReference type="GO" id="GO:0048278">
    <property type="term" value="P:vesicle docking"/>
    <property type="evidence" value="ECO:0007669"/>
    <property type="project" value="TreeGrafter"/>
</dbReference>
<keyword evidence="2" id="KW-1133">Transmembrane helix</keyword>
<sequence>MNSLKIEYEIEKLSEIVDERNRLIDVLHMQPSKNDNVKLKKHINHMLDSLKDFEDDVPPSEQDRFEHQIRAYNDIINSLPVTLIDRKLYEFALKPELKDAKKVRFKEDLVEDYKEPEKKFKPYKDDVDPADNSDELLEIQRQELLGNRESGTPKYSISPQVSNQDIFIQQQQQLMEQESHLTNLSSSMNRTHGVSLEINDEVEQQNQHLLTDLERQVDRSESNLRRAGRRLDTYEASSREKGSCLLIALLSIILFILLII</sequence>
<dbReference type="GO" id="GO:0012505">
    <property type="term" value="C:endomembrane system"/>
    <property type="evidence" value="ECO:0007669"/>
    <property type="project" value="TreeGrafter"/>
</dbReference>
<dbReference type="CDD" id="cd15859">
    <property type="entry name" value="SNARE_SYN8"/>
    <property type="match status" value="1"/>
</dbReference>
<dbReference type="SUPFAM" id="SSF58038">
    <property type="entry name" value="SNARE fusion complex"/>
    <property type="match status" value="1"/>
</dbReference>
<evidence type="ECO:0000313" key="5">
    <source>
        <dbReference type="Proteomes" id="UP000031516"/>
    </source>
</evidence>
<gene>
    <name evidence="4" type="ORF">KLDO_g3917</name>
</gene>
<comment type="caution">
    <text evidence="4">The sequence shown here is derived from an EMBL/GenBank/DDBJ whole genome shotgun (WGS) entry which is preliminary data.</text>
</comment>
<dbReference type="OrthoDB" id="244190at2759"/>
<accession>A0A0A8LBZ3</accession>
<evidence type="ECO:0000313" key="4">
    <source>
        <dbReference type="EMBL" id="CDO95685.1"/>
    </source>
</evidence>
<dbReference type="GO" id="GO:0005484">
    <property type="term" value="F:SNAP receptor activity"/>
    <property type="evidence" value="ECO:0007669"/>
    <property type="project" value="TreeGrafter"/>
</dbReference>
<dbReference type="AlphaFoldDB" id="A0A0A8LBZ3"/>
<dbReference type="EMBL" id="CCBQ010000045">
    <property type="protein sequence ID" value="CDO95685.1"/>
    <property type="molecule type" value="Genomic_DNA"/>
</dbReference>
<keyword evidence="2" id="KW-0472">Membrane</keyword>
<organism evidence="4 5">
    <name type="scientific">Kluyveromyces dobzhanskii CBS 2104</name>
    <dbReference type="NCBI Taxonomy" id="1427455"/>
    <lineage>
        <taxon>Eukaryota</taxon>
        <taxon>Fungi</taxon>
        <taxon>Dikarya</taxon>
        <taxon>Ascomycota</taxon>
        <taxon>Saccharomycotina</taxon>
        <taxon>Saccharomycetes</taxon>
        <taxon>Saccharomycetales</taxon>
        <taxon>Saccharomycetaceae</taxon>
        <taxon>Kluyveromyces</taxon>
    </lineage>
</organism>
<evidence type="ECO:0000259" key="3">
    <source>
        <dbReference type="PROSITE" id="PS50192"/>
    </source>
</evidence>
<keyword evidence="5" id="KW-1185">Reference proteome</keyword>
<dbReference type="Gene3D" id="1.20.5.110">
    <property type="match status" value="1"/>
</dbReference>
<dbReference type="PROSITE" id="PS50192">
    <property type="entry name" value="T_SNARE"/>
    <property type="match status" value="1"/>
</dbReference>
<feature type="transmembrane region" description="Helical" evidence="2">
    <location>
        <begin position="242"/>
        <end position="259"/>
    </location>
</feature>
<dbReference type="PANTHER" id="PTHR19957:SF423">
    <property type="entry name" value="SYNTAXIN-8-RELATED"/>
    <property type="match status" value="1"/>
</dbReference>
<dbReference type="SMART" id="SM00397">
    <property type="entry name" value="t_SNARE"/>
    <property type="match status" value="1"/>
</dbReference>
<protein>
    <submittedName>
        <fullName evidence="4">WGS project CCBQ000000000 data, contig 00015</fullName>
    </submittedName>
</protein>
<dbReference type="GO" id="GO:0006906">
    <property type="term" value="P:vesicle fusion"/>
    <property type="evidence" value="ECO:0007669"/>
    <property type="project" value="TreeGrafter"/>
</dbReference>
<dbReference type="GO" id="GO:0006886">
    <property type="term" value="P:intracellular protein transport"/>
    <property type="evidence" value="ECO:0007669"/>
    <property type="project" value="TreeGrafter"/>
</dbReference>
<evidence type="ECO:0000256" key="1">
    <source>
        <dbReference type="SAM" id="Coils"/>
    </source>
</evidence>
<dbReference type="Pfam" id="PF05739">
    <property type="entry name" value="SNARE"/>
    <property type="match status" value="1"/>
</dbReference>
<keyword evidence="2" id="KW-0812">Transmembrane</keyword>
<dbReference type="GO" id="GO:0031201">
    <property type="term" value="C:SNARE complex"/>
    <property type="evidence" value="ECO:0007669"/>
    <property type="project" value="TreeGrafter"/>
</dbReference>
<dbReference type="Proteomes" id="UP000031516">
    <property type="component" value="Unassembled WGS sequence"/>
</dbReference>
<name>A0A0A8LBZ3_9SACH</name>
<dbReference type="InterPro" id="IPR045242">
    <property type="entry name" value="Syntaxin"/>
</dbReference>
<reference evidence="4 5" key="1">
    <citation type="submission" date="2014-03" db="EMBL/GenBank/DDBJ databases">
        <title>The genome of Kluyveromyces dobzhanskii.</title>
        <authorList>
            <person name="Nystedt B."/>
            <person name="Astrom S."/>
        </authorList>
    </citation>
    <scope>NUCLEOTIDE SEQUENCE [LARGE SCALE GENOMIC DNA]</scope>
    <source>
        <strain evidence="4 5">CBS 2104</strain>
    </source>
</reference>
<proteinExistence type="predicted"/>
<dbReference type="InterPro" id="IPR000727">
    <property type="entry name" value="T_SNARE_dom"/>
</dbReference>
<feature type="domain" description="T-SNARE coiled-coil homology" evidence="3">
    <location>
        <begin position="171"/>
        <end position="209"/>
    </location>
</feature>
<keyword evidence="1" id="KW-0175">Coiled coil</keyword>
<dbReference type="GO" id="GO:0000149">
    <property type="term" value="F:SNARE binding"/>
    <property type="evidence" value="ECO:0007669"/>
    <property type="project" value="TreeGrafter"/>
</dbReference>
<feature type="coiled-coil region" evidence="1">
    <location>
        <begin position="199"/>
        <end position="237"/>
    </location>
</feature>